<accession>A0A8H4RW83</accession>
<dbReference type="OrthoDB" id="5317368at2759"/>
<evidence type="ECO:0000256" key="1">
    <source>
        <dbReference type="SAM" id="SignalP"/>
    </source>
</evidence>
<gene>
    <name evidence="2" type="ORF">G7Y89_g945</name>
</gene>
<dbReference type="Proteomes" id="UP000566819">
    <property type="component" value="Unassembled WGS sequence"/>
</dbReference>
<name>A0A8H4RW83_9HELO</name>
<organism evidence="2 3">
    <name type="scientific">Cudoniella acicularis</name>
    <dbReference type="NCBI Taxonomy" id="354080"/>
    <lineage>
        <taxon>Eukaryota</taxon>
        <taxon>Fungi</taxon>
        <taxon>Dikarya</taxon>
        <taxon>Ascomycota</taxon>
        <taxon>Pezizomycotina</taxon>
        <taxon>Leotiomycetes</taxon>
        <taxon>Helotiales</taxon>
        <taxon>Tricladiaceae</taxon>
        <taxon>Cudoniella</taxon>
    </lineage>
</organism>
<comment type="caution">
    <text evidence="2">The sequence shown here is derived from an EMBL/GenBank/DDBJ whole genome shotgun (WGS) entry which is preliminary data.</text>
</comment>
<evidence type="ECO:0000313" key="3">
    <source>
        <dbReference type="Proteomes" id="UP000566819"/>
    </source>
</evidence>
<evidence type="ECO:0008006" key="4">
    <source>
        <dbReference type="Google" id="ProtNLM"/>
    </source>
</evidence>
<dbReference type="EMBL" id="JAAMPI010000034">
    <property type="protein sequence ID" value="KAF4637130.1"/>
    <property type="molecule type" value="Genomic_DNA"/>
</dbReference>
<keyword evidence="1" id="KW-0732">Signal</keyword>
<reference evidence="2 3" key="1">
    <citation type="submission" date="2020-03" db="EMBL/GenBank/DDBJ databases">
        <title>Draft Genome Sequence of Cudoniella acicularis.</title>
        <authorList>
            <person name="Buettner E."/>
            <person name="Kellner H."/>
        </authorList>
    </citation>
    <scope>NUCLEOTIDE SEQUENCE [LARGE SCALE GENOMIC DNA]</scope>
    <source>
        <strain evidence="2 3">DSM 108380</strain>
    </source>
</reference>
<feature type="signal peptide" evidence="1">
    <location>
        <begin position="1"/>
        <end position="17"/>
    </location>
</feature>
<keyword evidence="3" id="KW-1185">Reference proteome</keyword>
<dbReference type="AlphaFoldDB" id="A0A8H4RW83"/>
<protein>
    <recommendedName>
        <fullName evidence="4">AA1-like domain-containing protein</fullName>
    </recommendedName>
</protein>
<feature type="chain" id="PRO_5034431269" description="AA1-like domain-containing protein" evidence="1">
    <location>
        <begin position="18"/>
        <end position="142"/>
    </location>
</feature>
<sequence>MRSSSLLILALSALSSALPTCETPQGFTINGFTTFTPAAGNVNPAEVSFSVSDDQNSTNLTFCSHAGDFQADVPVVCDNGSTEFLWDGGSLTIGVTYTPCSGAVSAQAFGNVTVSVFCFPSEPPIPNGFGTELDAWSSEEML</sequence>
<evidence type="ECO:0000313" key="2">
    <source>
        <dbReference type="EMBL" id="KAF4637130.1"/>
    </source>
</evidence>
<proteinExistence type="predicted"/>